<comment type="caution">
    <text evidence="1">The sequence shown here is derived from an EMBL/GenBank/DDBJ whole genome shotgun (WGS) entry which is preliminary data.</text>
</comment>
<name>A0A8J6IYH5_9FIRM</name>
<dbReference type="AlphaFoldDB" id="A0A8J6IYH5"/>
<gene>
    <name evidence="1" type="ORF">H8S55_02355</name>
</gene>
<accession>A0A8J6IYH5</accession>
<dbReference type="EMBL" id="JACOPN010000001">
    <property type="protein sequence ID" value="MBC5716173.1"/>
    <property type="molecule type" value="Genomic_DNA"/>
</dbReference>
<evidence type="ECO:0000313" key="1">
    <source>
        <dbReference type="EMBL" id="MBC5716173.1"/>
    </source>
</evidence>
<keyword evidence="2" id="KW-1185">Reference proteome</keyword>
<sequence length="188" mass="20598">MSYRDYLKELLRPLGVYDVEAPFNGGELTAAGEALDGALGALEEVERESSLVTARSWGLEGVAKLLLHRPAAETEEGLSQALAALLRIGDDSFTPGAINDTITGCGVAAECMETGVGRVQVRFPGVVGIPAQIDRLKRIIQEIVPPQVEIAWFYRFLTWAELEEQFPSWADLERAGLNWSQLEMQVLP</sequence>
<dbReference type="RefSeq" id="WP_186877643.1">
    <property type="nucleotide sequence ID" value="NZ_JACOPN010000001.1"/>
</dbReference>
<dbReference type="Proteomes" id="UP000602260">
    <property type="component" value="Unassembled WGS sequence"/>
</dbReference>
<reference evidence="1" key="1">
    <citation type="submission" date="2020-08" db="EMBL/GenBank/DDBJ databases">
        <title>Genome public.</title>
        <authorList>
            <person name="Liu C."/>
            <person name="Sun Q."/>
        </authorList>
    </citation>
    <scope>NUCLEOTIDE SEQUENCE</scope>
    <source>
        <strain evidence="1">BX5</strain>
    </source>
</reference>
<protein>
    <submittedName>
        <fullName evidence="1">DUF2313 domain-containing protein</fullName>
    </submittedName>
</protein>
<organism evidence="1 2">
    <name type="scientific">Flintibacter faecis</name>
    <dbReference type="NCBI Taxonomy" id="2763047"/>
    <lineage>
        <taxon>Bacteria</taxon>
        <taxon>Bacillati</taxon>
        <taxon>Bacillota</taxon>
        <taxon>Clostridia</taxon>
        <taxon>Eubacteriales</taxon>
        <taxon>Flintibacter</taxon>
    </lineage>
</organism>
<proteinExistence type="predicted"/>
<evidence type="ECO:0000313" key="2">
    <source>
        <dbReference type="Proteomes" id="UP000602260"/>
    </source>
</evidence>